<dbReference type="InterPro" id="IPR018062">
    <property type="entry name" value="HTH_AraC-typ_CS"/>
</dbReference>
<sequence>MRIEGGGKQMRKRQRPVRVNRLFLQIWLYFLSLLLPVVLIGTFTYFHFVNQFKRDYTEKMTINLQSSAASIDNDLRMVQELAVGFFNDSSVIRLFKPYTTYTLQERSEISQILGSLRNLRSVANDFVDELFVFTDFHKVYTSAGLVDFDSFFETHYRFDQYDKSFWQKKLGGGLGVDILDRSLVSTPLAQKQVIPLLTTGVVQGNKTLLAASVSIDAIQKTLKGSAASPSTRFIVTARDRFLLASDPGFPNQQATEEISRRIGVGPGYTGTISIQNETYIPTIVRSEMYGWDYYALTPIGEFNKQASGIVSMIVIICTVLVVTGVAFSFVFTYRIYNPIRHISDILNRKEDDDSGISNEAANDNEFARIGQGIHRLIGHNRKFQDELHLVSTEYLDYALLQMIQGNDVPKDLDISKMIRSQMRYKHDSFICYTILFDFQDEFYASIQDVDRIRIQSKLKKLIAGMLQDCTDLYVLECKQHQYISLFNVEASSDLAAIREGLTRFTETFRYDALYCKIHVGVGSVSPGLEGIAGSYRVAMADLQSQTPCAEFLTLRAEDRELRYSAQYFFSDENKLLNLLKAGDADAAAEFIEDMLRASEEKGASPQRLSMLLSDMYHTAERFMSERGIAMDGHLSDGERRLLVHSGEHGADFASRKQLLLTFYRGLAGTTVRQQQAYKSGALVSTIMNYIDEHYAEDLYLDKISEEMNVSVKYVSRIFKEKTGMNITDYISEVRIGKAKELLVHTDLTIYDIAEKVGISNRTTFLRTFKKMEGLSPTDFRKSFSRGTSREPFVRE</sequence>
<dbReference type="Pfam" id="PF12833">
    <property type="entry name" value="HTH_18"/>
    <property type="match status" value="1"/>
</dbReference>
<dbReference type="PANTHER" id="PTHR43280">
    <property type="entry name" value="ARAC-FAMILY TRANSCRIPTIONAL REGULATOR"/>
    <property type="match status" value="1"/>
</dbReference>
<comment type="caution">
    <text evidence="6">The sequence shown here is derived from an EMBL/GenBank/DDBJ whole genome shotgun (WGS) entry which is preliminary data.</text>
</comment>
<keyword evidence="1" id="KW-0805">Transcription regulation</keyword>
<feature type="domain" description="HTH araC/xylS-type" evidence="5">
    <location>
        <begin position="684"/>
        <end position="782"/>
    </location>
</feature>
<evidence type="ECO:0000256" key="1">
    <source>
        <dbReference type="ARBA" id="ARBA00023015"/>
    </source>
</evidence>
<organism evidence="6 7">
    <name type="scientific">Paenibacillus ginsengarvi</name>
    <dbReference type="NCBI Taxonomy" id="400777"/>
    <lineage>
        <taxon>Bacteria</taxon>
        <taxon>Bacillati</taxon>
        <taxon>Bacillota</taxon>
        <taxon>Bacilli</taxon>
        <taxon>Bacillales</taxon>
        <taxon>Paenibacillaceae</taxon>
        <taxon>Paenibacillus</taxon>
    </lineage>
</organism>
<dbReference type="SMART" id="SM00342">
    <property type="entry name" value="HTH_ARAC"/>
    <property type="match status" value="1"/>
</dbReference>
<dbReference type="InterPro" id="IPR018060">
    <property type="entry name" value="HTH_AraC"/>
</dbReference>
<dbReference type="PANTHER" id="PTHR43280:SF28">
    <property type="entry name" value="HTH-TYPE TRANSCRIPTIONAL ACTIVATOR RHAS"/>
    <property type="match status" value="1"/>
</dbReference>
<dbReference type="SUPFAM" id="SSF46689">
    <property type="entry name" value="Homeodomain-like"/>
    <property type="match status" value="2"/>
</dbReference>
<dbReference type="InterPro" id="IPR009057">
    <property type="entry name" value="Homeodomain-like_sf"/>
</dbReference>
<keyword evidence="4" id="KW-1133">Transmembrane helix</keyword>
<evidence type="ECO:0000256" key="4">
    <source>
        <dbReference type="SAM" id="Phobius"/>
    </source>
</evidence>
<dbReference type="Proteomes" id="UP000282311">
    <property type="component" value="Unassembled WGS sequence"/>
</dbReference>
<keyword evidence="4" id="KW-0812">Transmembrane</keyword>
<reference evidence="6 7" key="1">
    <citation type="journal article" date="2007" name="Int. J. Syst. Evol. Microbiol.">
        <title>Paenibacillus ginsengarvi sp. nov., isolated from soil from ginseng cultivation.</title>
        <authorList>
            <person name="Yoon M.H."/>
            <person name="Ten L.N."/>
            <person name="Im W.T."/>
        </authorList>
    </citation>
    <scope>NUCLEOTIDE SEQUENCE [LARGE SCALE GENOMIC DNA]</scope>
    <source>
        <strain evidence="6 7">KCTC 13059</strain>
    </source>
</reference>
<dbReference type="PROSITE" id="PS01124">
    <property type="entry name" value="HTH_ARAC_FAMILY_2"/>
    <property type="match status" value="1"/>
</dbReference>
<feature type="transmembrane region" description="Helical" evidence="4">
    <location>
        <begin position="21"/>
        <end position="46"/>
    </location>
</feature>
<keyword evidence="4" id="KW-0472">Membrane</keyword>
<keyword evidence="7" id="KW-1185">Reference proteome</keyword>
<feature type="transmembrane region" description="Helical" evidence="4">
    <location>
        <begin position="309"/>
        <end position="333"/>
    </location>
</feature>
<dbReference type="Gene3D" id="1.10.10.60">
    <property type="entry name" value="Homeodomain-like"/>
    <property type="match status" value="2"/>
</dbReference>
<keyword evidence="3" id="KW-0804">Transcription</keyword>
<evidence type="ECO:0000313" key="7">
    <source>
        <dbReference type="Proteomes" id="UP000282311"/>
    </source>
</evidence>
<dbReference type="PROSITE" id="PS00041">
    <property type="entry name" value="HTH_ARAC_FAMILY_1"/>
    <property type="match status" value="1"/>
</dbReference>
<accession>A0A3B0C7A4</accession>
<gene>
    <name evidence="6" type="ORF">D7M11_20130</name>
</gene>
<evidence type="ECO:0000259" key="5">
    <source>
        <dbReference type="PROSITE" id="PS01124"/>
    </source>
</evidence>
<evidence type="ECO:0000313" key="6">
    <source>
        <dbReference type="EMBL" id="RKN80454.1"/>
    </source>
</evidence>
<keyword evidence="2" id="KW-0238">DNA-binding</keyword>
<proteinExistence type="predicted"/>
<evidence type="ECO:0000256" key="3">
    <source>
        <dbReference type="ARBA" id="ARBA00023163"/>
    </source>
</evidence>
<dbReference type="EMBL" id="RBAH01000015">
    <property type="protein sequence ID" value="RKN80454.1"/>
    <property type="molecule type" value="Genomic_DNA"/>
</dbReference>
<evidence type="ECO:0000256" key="2">
    <source>
        <dbReference type="ARBA" id="ARBA00023125"/>
    </source>
</evidence>
<name>A0A3B0C7A4_9BACL</name>
<dbReference type="GO" id="GO:0043565">
    <property type="term" value="F:sequence-specific DNA binding"/>
    <property type="evidence" value="ECO:0007669"/>
    <property type="project" value="InterPro"/>
</dbReference>
<dbReference type="AlphaFoldDB" id="A0A3B0C7A4"/>
<protein>
    <submittedName>
        <fullName evidence="6">AraC family transcriptional regulator</fullName>
    </submittedName>
</protein>
<dbReference type="GO" id="GO:0003700">
    <property type="term" value="F:DNA-binding transcription factor activity"/>
    <property type="evidence" value="ECO:0007669"/>
    <property type="project" value="InterPro"/>
</dbReference>